<dbReference type="AlphaFoldDB" id="A0A6I7HQB0"/>
<keyword evidence="1" id="KW-1133">Transmembrane helix</keyword>
<dbReference type="Proteomes" id="UP000252582">
    <property type="component" value="Unassembled WGS sequence"/>
</dbReference>
<evidence type="ECO:0000313" key="3">
    <source>
        <dbReference type="Proteomes" id="UP000252582"/>
    </source>
</evidence>
<feature type="transmembrane region" description="Helical" evidence="1">
    <location>
        <begin position="12"/>
        <end position="38"/>
    </location>
</feature>
<feature type="transmembrane region" description="Helical" evidence="1">
    <location>
        <begin position="44"/>
        <end position="64"/>
    </location>
</feature>
<feature type="transmembrane region" description="Helical" evidence="1">
    <location>
        <begin position="103"/>
        <end position="124"/>
    </location>
</feature>
<accession>A0A6I7HQB0</accession>
<dbReference type="RefSeq" id="WP_114363005.1">
    <property type="nucleotide sequence ID" value="NZ_QPIX01000004.1"/>
</dbReference>
<feature type="transmembrane region" description="Helical" evidence="1">
    <location>
        <begin position="76"/>
        <end position="97"/>
    </location>
</feature>
<comment type="caution">
    <text evidence="2">The sequence shown here is derived from an EMBL/GenBank/DDBJ whole genome shotgun (WGS) entry which is preliminary data.</text>
</comment>
<keyword evidence="1" id="KW-0812">Transmembrane</keyword>
<reference evidence="2 3" key="1">
    <citation type="submission" date="2018-07" db="EMBL/GenBank/DDBJ databases">
        <title>Genomic Encyclopedia of Type Strains, Phase IV (KMG-IV): sequencing the most valuable type-strain genomes for metagenomic binning, comparative biology and taxonomic classification.</title>
        <authorList>
            <person name="Goeker M."/>
        </authorList>
    </citation>
    <scope>NUCLEOTIDE SEQUENCE [LARGE SCALE GENOMIC DNA]</scope>
    <source>
        <strain evidence="2 3">DSM 25528</strain>
    </source>
</reference>
<keyword evidence="1" id="KW-0472">Membrane</keyword>
<gene>
    <name evidence="2" type="ORF">DFR48_104140</name>
</gene>
<evidence type="ECO:0000256" key="1">
    <source>
        <dbReference type="SAM" id="Phobius"/>
    </source>
</evidence>
<name>A0A6I7HQB0_9HYPH</name>
<keyword evidence="3" id="KW-1185">Reference proteome</keyword>
<proteinExistence type="predicted"/>
<evidence type="ECO:0000313" key="2">
    <source>
        <dbReference type="EMBL" id="RCW25888.1"/>
    </source>
</evidence>
<dbReference type="EMBL" id="QPIX01000004">
    <property type="protein sequence ID" value="RCW25888.1"/>
    <property type="molecule type" value="Genomic_DNA"/>
</dbReference>
<sequence>MLTAIPLMIVPLALYNLALIGTFGGGGVAGLSQVVLALPMLSGATWIMSAADILILVALVLLFAEILKSTRNGSGALLNHILSMLVFVAFLVEFLLVRDAATQVFFVLLTIAFIDVVGGFVISVRSAGRDVSIGL</sequence>
<organism evidence="2 3">
    <name type="scientific">Ciceribacter lividus</name>
    <dbReference type="NCBI Taxonomy" id="1197950"/>
    <lineage>
        <taxon>Bacteria</taxon>
        <taxon>Pseudomonadati</taxon>
        <taxon>Pseudomonadota</taxon>
        <taxon>Alphaproteobacteria</taxon>
        <taxon>Hyphomicrobiales</taxon>
        <taxon>Rhizobiaceae</taxon>
        <taxon>Ciceribacter</taxon>
    </lineage>
</organism>
<protein>
    <submittedName>
        <fullName evidence="2">Uncharacterized protein</fullName>
    </submittedName>
</protein>